<comment type="caution">
    <text evidence="1">The sequence shown here is derived from an EMBL/GenBank/DDBJ whole genome shotgun (WGS) entry which is preliminary data.</text>
</comment>
<sequence>MDDDEDDGGCGWRWANGDKGRGGGGRWVAVVANFSFLHENWVVDDEDLELIMIFDAVLALKSLKSGWTNTPPNWVGSDPCGGSWEGISCTNSRVTSLKLGGTNLNGYFSNDITSLSALQYL</sequence>
<evidence type="ECO:0000313" key="2">
    <source>
        <dbReference type="Proteomes" id="UP001062846"/>
    </source>
</evidence>
<dbReference type="Proteomes" id="UP001062846">
    <property type="component" value="Chromosome 5"/>
</dbReference>
<reference evidence="1" key="1">
    <citation type="submission" date="2022-02" db="EMBL/GenBank/DDBJ databases">
        <title>Plant Genome Project.</title>
        <authorList>
            <person name="Zhang R.-G."/>
        </authorList>
    </citation>
    <scope>NUCLEOTIDE SEQUENCE</scope>
    <source>
        <strain evidence="1">AT1</strain>
    </source>
</reference>
<keyword evidence="2" id="KW-1185">Reference proteome</keyword>
<name>A0ACC0NR54_RHOML</name>
<accession>A0ACC0NR54</accession>
<dbReference type="EMBL" id="CM046392">
    <property type="protein sequence ID" value="KAI8555735.1"/>
    <property type="molecule type" value="Genomic_DNA"/>
</dbReference>
<organism evidence="1 2">
    <name type="scientific">Rhododendron molle</name>
    <name type="common">Chinese azalea</name>
    <name type="synonym">Azalea mollis</name>
    <dbReference type="NCBI Taxonomy" id="49168"/>
    <lineage>
        <taxon>Eukaryota</taxon>
        <taxon>Viridiplantae</taxon>
        <taxon>Streptophyta</taxon>
        <taxon>Embryophyta</taxon>
        <taxon>Tracheophyta</taxon>
        <taxon>Spermatophyta</taxon>
        <taxon>Magnoliopsida</taxon>
        <taxon>eudicotyledons</taxon>
        <taxon>Gunneridae</taxon>
        <taxon>Pentapetalae</taxon>
        <taxon>asterids</taxon>
        <taxon>Ericales</taxon>
        <taxon>Ericaceae</taxon>
        <taxon>Ericoideae</taxon>
        <taxon>Rhodoreae</taxon>
        <taxon>Rhododendron</taxon>
    </lineage>
</organism>
<evidence type="ECO:0000313" key="1">
    <source>
        <dbReference type="EMBL" id="KAI8555735.1"/>
    </source>
</evidence>
<gene>
    <name evidence="1" type="ORF">RHMOL_Rhmol05G0198100</name>
</gene>
<proteinExistence type="predicted"/>
<protein>
    <submittedName>
        <fullName evidence="1">Uncharacterized protein</fullName>
    </submittedName>
</protein>